<sequence>MHRTDLENSCVILLIEAMHFGTVIGAISSSQFHINVDNFPLRNTICRCSETFFCCLFYDAQLAFVVMLVPFLWQHFIVDNVDLFELRGFADTSGVATYSRRVVFRKIWLIPEFSPQFRSCINS</sequence>
<accession>A0A7J7C8Y2</accession>
<protein>
    <submittedName>
        <fullName evidence="1">Uncharacterized protein</fullName>
    </submittedName>
</protein>
<organism evidence="1 2">
    <name type="scientific">Tripterygium wilfordii</name>
    <name type="common">Thunder God vine</name>
    <dbReference type="NCBI Taxonomy" id="458696"/>
    <lineage>
        <taxon>Eukaryota</taxon>
        <taxon>Viridiplantae</taxon>
        <taxon>Streptophyta</taxon>
        <taxon>Embryophyta</taxon>
        <taxon>Tracheophyta</taxon>
        <taxon>Spermatophyta</taxon>
        <taxon>Magnoliopsida</taxon>
        <taxon>eudicotyledons</taxon>
        <taxon>Gunneridae</taxon>
        <taxon>Pentapetalae</taxon>
        <taxon>rosids</taxon>
        <taxon>fabids</taxon>
        <taxon>Celastrales</taxon>
        <taxon>Celastraceae</taxon>
        <taxon>Tripterygium</taxon>
    </lineage>
</organism>
<dbReference type="InParanoid" id="A0A7J7C8Y2"/>
<name>A0A7J7C8Y2_TRIWF</name>
<dbReference type="AlphaFoldDB" id="A0A7J7C8Y2"/>
<dbReference type="Proteomes" id="UP000593562">
    <property type="component" value="Unassembled WGS sequence"/>
</dbReference>
<evidence type="ECO:0000313" key="2">
    <source>
        <dbReference type="Proteomes" id="UP000593562"/>
    </source>
</evidence>
<reference evidence="1 2" key="1">
    <citation type="journal article" date="2020" name="Nat. Commun.">
        <title>Genome of Tripterygium wilfordii and identification of cytochrome P450 involved in triptolide biosynthesis.</title>
        <authorList>
            <person name="Tu L."/>
            <person name="Su P."/>
            <person name="Zhang Z."/>
            <person name="Gao L."/>
            <person name="Wang J."/>
            <person name="Hu T."/>
            <person name="Zhou J."/>
            <person name="Zhang Y."/>
            <person name="Zhao Y."/>
            <person name="Liu Y."/>
            <person name="Song Y."/>
            <person name="Tong Y."/>
            <person name="Lu Y."/>
            <person name="Yang J."/>
            <person name="Xu C."/>
            <person name="Jia M."/>
            <person name="Peters R.J."/>
            <person name="Huang L."/>
            <person name="Gao W."/>
        </authorList>
    </citation>
    <scope>NUCLEOTIDE SEQUENCE [LARGE SCALE GENOMIC DNA]</scope>
    <source>
        <strain evidence="2">cv. XIE 37</strain>
        <tissue evidence="1">Leaf</tissue>
    </source>
</reference>
<gene>
    <name evidence="1" type="ORF">HS088_TW19G00200</name>
</gene>
<proteinExistence type="predicted"/>
<comment type="caution">
    <text evidence="1">The sequence shown here is derived from an EMBL/GenBank/DDBJ whole genome shotgun (WGS) entry which is preliminary data.</text>
</comment>
<dbReference type="EMBL" id="JAAARO010000019">
    <property type="protein sequence ID" value="KAF5730608.1"/>
    <property type="molecule type" value="Genomic_DNA"/>
</dbReference>
<evidence type="ECO:0000313" key="1">
    <source>
        <dbReference type="EMBL" id="KAF5730608.1"/>
    </source>
</evidence>
<keyword evidence="2" id="KW-1185">Reference proteome</keyword>